<dbReference type="GO" id="GO:0003714">
    <property type="term" value="F:transcription corepressor activity"/>
    <property type="evidence" value="ECO:0007669"/>
    <property type="project" value="InterPro"/>
</dbReference>
<dbReference type="Pfam" id="PF06825">
    <property type="entry name" value="HSBP1"/>
    <property type="match status" value="1"/>
</dbReference>
<dbReference type="VEuPathDB" id="FungiDB:BO82DRAFT_394454"/>
<evidence type="ECO:0000313" key="4">
    <source>
        <dbReference type="Proteomes" id="UP000248340"/>
    </source>
</evidence>
<proteinExistence type="inferred from homology"/>
<dbReference type="GO" id="GO:0070370">
    <property type="term" value="P:cellular heat acclimation"/>
    <property type="evidence" value="ECO:0007669"/>
    <property type="project" value="TreeGrafter"/>
</dbReference>
<dbReference type="InterPro" id="IPR009643">
    <property type="entry name" value="HS1-bd"/>
</dbReference>
<feature type="compositionally biased region" description="Pro residues" evidence="2">
    <location>
        <begin position="8"/>
        <end position="19"/>
    </location>
</feature>
<feature type="region of interest" description="Disordered" evidence="2">
    <location>
        <begin position="99"/>
        <end position="124"/>
    </location>
</feature>
<comment type="similarity">
    <text evidence="1">Belongs to the HSBP1 family.</text>
</comment>
<gene>
    <name evidence="3" type="ORF">BO82DRAFT_394454</name>
</gene>
<protein>
    <recommendedName>
        <fullName evidence="5">Heat shock factor binding protein 1</fullName>
    </recommendedName>
</protein>
<evidence type="ECO:0008006" key="5">
    <source>
        <dbReference type="Google" id="ProtNLM"/>
    </source>
</evidence>
<organism evidence="3 4">
    <name type="scientific">Aspergillus uvarum CBS 121591</name>
    <dbReference type="NCBI Taxonomy" id="1448315"/>
    <lineage>
        <taxon>Eukaryota</taxon>
        <taxon>Fungi</taxon>
        <taxon>Dikarya</taxon>
        <taxon>Ascomycota</taxon>
        <taxon>Pezizomycotina</taxon>
        <taxon>Eurotiomycetes</taxon>
        <taxon>Eurotiomycetidae</taxon>
        <taxon>Eurotiales</taxon>
        <taxon>Aspergillaceae</taxon>
        <taxon>Aspergillus</taxon>
        <taxon>Aspergillus subgen. Circumdati</taxon>
    </lineage>
</organism>
<feature type="region of interest" description="Disordered" evidence="2">
    <location>
        <begin position="1"/>
        <end position="50"/>
    </location>
</feature>
<accession>A0A319DGG7</accession>
<evidence type="ECO:0000256" key="1">
    <source>
        <dbReference type="ARBA" id="ARBA00006349"/>
    </source>
</evidence>
<keyword evidence="4" id="KW-1185">Reference proteome</keyword>
<dbReference type="OrthoDB" id="4159489at2759"/>
<dbReference type="Proteomes" id="UP000248340">
    <property type="component" value="Unassembled WGS sequence"/>
</dbReference>
<reference evidence="3 4" key="1">
    <citation type="submission" date="2016-12" db="EMBL/GenBank/DDBJ databases">
        <title>The genomes of Aspergillus section Nigri reveals drivers in fungal speciation.</title>
        <authorList>
            <consortium name="DOE Joint Genome Institute"/>
            <person name="Vesth T.C."/>
            <person name="Nybo J."/>
            <person name="Theobald S."/>
            <person name="Brandl J."/>
            <person name="Frisvad J.C."/>
            <person name="Nielsen K.F."/>
            <person name="Lyhne E.K."/>
            <person name="Kogle M.E."/>
            <person name="Kuo A."/>
            <person name="Riley R."/>
            <person name="Clum A."/>
            <person name="Nolan M."/>
            <person name="Lipzen A."/>
            <person name="Salamov A."/>
            <person name="Henrissat B."/>
            <person name="Wiebenga A."/>
            <person name="De Vries R.P."/>
            <person name="Grigoriev I.V."/>
            <person name="Mortensen U.H."/>
            <person name="Andersen M.R."/>
            <person name="Baker S.E."/>
        </authorList>
    </citation>
    <scope>NUCLEOTIDE SEQUENCE [LARGE SCALE GENOMIC DNA]</scope>
    <source>
        <strain evidence="3 4">CBS 121591</strain>
    </source>
</reference>
<name>A0A319DGG7_9EURO</name>
<feature type="compositionally biased region" description="Low complexity" evidence="2">
    <location>
        <begin position="32"/>
        <end position="43"/>
    </location>
</feature>
<dbReference type="AlphaFoldDB" id="A0A319DGG7"/>
<dbReference type="GeneID" id="37141483"/>
<dbReference type="PANTHER" id="PTHR19424:SF0">
    <property type="entry name" value="HEAT SHOCK FACTOR BINDING PROTEIN 1"/>
    <property type="match status" value="1"/>
</dbReference>
<dbReference type="GO" id="GO:0005829">
    <property type="term" value="C:cytosol"/>
    <property type="evidence" value="ECO:0007669"/>
    <property type="project" value="TreeGrafter"/>
</dbReference>
<evidence type="ECO:0000313" key="3">
    <source>
        <dbReference type="EMBL" id="PYH78762.1"/>
    </source>
</evidence>
<dbReference type="PANTHER" id="PTHR19424">
    <property type="entry name" value="HEAT SHOCK FACTOR BINDING PROTEIN 1"/>
    <property type="match status" value="1"/>
</dbReference>
<dbReference type="STRING" id="1448315.A0A319DGG7"/>
<evidence type="ECO:0000256" key="2">
    <source>
        <dbReference type="SAM" id="MobiDB-lite"/>
    </source>
</evidence>
<dbReference type="EMBL" id="KZ821726">
    <property type="protein sequence ID" value="PYH78762.1"/>
    <property type="molecule type" value="Genomic_DNA"/>
</dbReference>
<feature type="compositionally biased region" description="Gly residues" evidence="2">
    <location>
        <begin position="107"/>
        <end position="117"/>
    </location>
</feature>
<sequence>MTEESKSLPPPPPPPPPPATTLTPDQQPPATNPTANSSTTTTPAPEPQSELNAAVDDLLDQLQHKFDGVSREIFGKLDDMARRLDELEASLALLDTSSSAAAPGATPGAGGGAGDGAGSPSPGK</sequence>
<dbReference type="GO" id="GO:0005634">
    <property type="term" value="C:nucleus"/>
    <property type="evidence" value="ECO:0007669"/>
    <property type="project" value="TreeGrafter"/>
</dbReference>
<dbReference type="RefSeq" id="XP_025488962.1">
    <property type="nucleotide sequence ID" value="XM_025638741.1"/>
</dbReference>
<dbReference type="Gene3D" id="1.20.5.430">
    <property type="match status" value="1"/>
</dbReference>